<name>H1Q496_9BACT</name>
<dbReference type="Pfam" id="PF14093">
    <property type="entry name" value="DUF4271"/>
    <property type="match status" value="1"/>
</dbReference>
<feature type="transmembrane region" description="Helical" evidence="1">
    <location>
        <begin position="132"/>
        <end position="153"/>
    </location>
</feature>
<dbReference type="eggNOG" id="ENOG50321UV">
    <property type="taxonomic scope" value="Bacteria"/>
</dbReference>
<protein>
    <recommendedName>
        <fullName evidence="4">DUF4271 domain-containing protein</fullName>
    </recommendedName>
</protein>
<organism evidence="2 3">
    <name type="scientific">Prevotella micans F0438</name>
    <dbReference type="NCBI Taxonomy" id="883158"/>
    <lineage>
        <taxon>Bacteria</taxon>
        <taxon>Pseudomonadati</taxon>
        <taxon>Bacteroidota</taxon>
        <taxon>Bacteroidia</taxon>
        <taxon>Bacteroidales</taxon>
        <taxon>Prevotellaceae</taxon>
        <taxon>Prevotella</taxon>
    </lineage>
</organism>
<evidence type="ECO:0008006" key="4">
    <source>
        <dbReference type="Google" id="ProtNLM"/>
    </source>
</evidence>
<feature type="transmembrane region" description="Helical" evidence="1">
    <location>
        <begin position="236"/>
        <end position="254"/>
    </location>
</feature>
<proteinExistence type="predicted"/>
<reference evidence="2 3" key="1">
    <citation type="submission" date="2011-12" db="EMBL/GenBank/DDBJ databases">
        <title>The Genome Sequence of Prevotella micans F0438.</title>
        <authorList>
            <consortium name="The Broad Institute Genome Sequencing Platform"/>
            <person name="Earl A."/>
            <person name="Ward D."/>
            <person name="Feldgarden M."/>
            <person name="Gevers D."/>
            <person name="Izard J."/>
            <person name="Baranova O.V."/>
            <person name="Blanton J.M."/>
            <person name="Wade W.G."/>
            <person name="Dewhirst F.E."/>
            <person name="Young S.K."/>
            <person name="Zeng Q."/>
            <person name="Gargeya S."/>
            <person name="Fitzgerald M."/>
            <person name="Haas B."/>
            <person name="Abouelleil A."/>
            <person name="Alvarado L."/>
            <person name="Arachchi H.M."/>
            <person name="Berlin A."/>
            <person name="Chapman S.B."/>
            <person name="Gearin G."/>
            <person name="Goldberg J."/>
            <person name="Griggs A."/>
            <person name="Gujja S."/>
            <person name="Hansen M."/>
            <person name="Heiman D."/>
            <person name="Howarth C."/>
            <person name="Larimer J."/>
            <person name="Lui A."/>
            <person name="MacDonald P.J.P."/>
            <person name="McCowen C."/>
            <person name="Montmayeur A."/>
            <person name="Murphy C."/>
            <person name="Neiman D."/>
            <person name="Pearson M."/>
            <person name="Priest M."/>
            <person name="Roberts A."/>
            <person name="Saif S."/>
            <person name="Shea T."/>
            <person name="Sisk P."/>
            <person name="Stolte C."/>
            <person name="Sykes S."/>
            <person name="Wortman J."/>
            <person name="Nusbaum C."/>
            <person name="Birren B."/>
        </authorList>
    </citation>
    <scope>NUCLEOTIDE SEQUENCE [LARGE SCALE GENOMIC DNA]</scope>
    <source>
        <strain evidence="2 3">F0438</strain>
    </source>
</reference>
<feature type="transmembrane region" description="Helical" evidence="1">
    <location>
        <begin position="173"/>
        <end position="196"/>
    </location>
</feature>
<dbReference type="InterPro" id="IPR025367">
    <property type="entry name" value="DUF4271"/>
</dbReference>
<feature type="transmembrane region" description="Helical" evidence="1">
    <location>
        <begin position="208"/>
        <end position="230"/>
    </location>
</feature>
<dbReference type="RefSeq" id="WP_006953265.1">
    <property type="nucleotide sequence ID" value="NZ_JH594523.1"/>
</dbReference>
<dbReference type="AlphaFoldDB" id="H1Q496"/>
<keyword evidence="3" id="KW-1185">Reference proteome</keyword>
<feature type="transmembrane region" description="Helical" evidence="1">
    <location>
        <begin position="266"/>
        <end position="292"/>
    </location>
</feature>
<keyword evidence="1" id="KW-0472">Membrane</keyword>
<comment type="caution">
    <text evidence="2">The sequence shown here is derived from an EMBL/GenBank/DDBJ whole genome shotgun (WGS) entry which is preliminary data.</text>
</comment>
<accession>H1Q496</accession>
<evidence type="ECO:0000313" key="3">
    <source>
        <dbReference type="Proteomes" id="UP000016023"/>
    </source>
</evidence>
<dbReference type="HOGENOM" id="CLU_069603_0_0_10"/>
<keyword evidence="1" id="KW-0812">Transmembrane</keyword>
<dbReference type="EMBL" id="AGWK01000045">
    <property type="protein sequence ID" value="EHO67877.1"/>
    <property type="molecule type" value="Genomic_DNA"/>
</dbReference>
<feature type="transmembrane region" description="Helical" evidence="1">
    <location>
        <begin position="86"/>
        <end position="108"/>
    </location>
</feature>
<dbReference type="STRING" id="883158.HMPREF9140_01734"/>
<dbReference type="PATRIC" id="fig|883158.3.peg.1734"/>
<sequence length="300" mass="34790">MSKAFNILLQSNSYTATVVTGNSAKKTSSPSLLQPKTIKQFKLTDISFQEESYFKGNNFFRPMEPVNTGGILGDPKPYSVSNDNTLIGLLIICFILAMFAISMSRNFINRQLRTLFKMPKDRKSNVETYGEMRFQVFLFVQAALLLSIIYNLYNNSANGEIHSYDLQMKNVGIYFALFVIYFLFKRMLYSIVNWVYFNKSDNQRWLQWWFFITSIEGLLLFPLVLLLIYFNLSMQVALIYTLSVTLLIKLFTMQKQYAVFFKSTNLGLQIILYFCALEIMPLTALAGILIYVENFLKINF</sequence>
<dbReference type="Proteomes" id="UP000016023">
    <property type="component" value="Unassembled WGS sequence"/>
</dbReference>
<evidence type="ECO:0000256" key="1">
    <source>
        <dbReference type="SAM" id="Phobius"/>
    </source>
</evidence>
<evidence type="ECO:0000313" key="2">
    <source>
        <dbReference type="EMBL" id="EHO67877.1"/>
    </source>
</evidence>
<keyword evidence="1" id="KW-1133">Transmembrane helix</keyword>
<gene>
    <name evidence="2" type="ORF">HMPREF9140_01734</name>
</gene>